<dbReference type="GO" id="GO:0001228">
    <property type="term" value="F:DNA-binding transcription activator activity, RNA polymerase II-specific"/>
    <property type="evidence" value="ECO:0007669"/>
    <property type="project" value="TreeGrafter"/>
</dbReference>
<dbReference type="PANTHER" id="PTHR40621">
    <property type="entry name" value="TRANSCRIPTION FACTOR KAPC-RELATED"/>
    <property type="match status" value="1"/>
</dbReference>
<comment type="function">
    <text evidence="1">Putative transcription factor.</text>
</comment>
<keyword evidence="4" id="KW-0805">Transcription regulation</keyword>
<feature type="domain" description="BZIP" evidence="10">
    <location>
        <begin position="158"/>
        <end position="173"/>
    </location>
</feature>
<dbReference type="OrthoDB" id="2593073at2759"/>
<evidence type="ECO:0000256" key="8">
    <source>
        <dbReference type="ARBA" id="ARBA00044067"/>
    </source>
</evidence>
<reference evidence="11" key="1">
    <citation type="journal article" date="2021" name="Nat. Commun.">
        <title>Genetic determinants of endophytism in the Arabidopsis root mycobiome.</title>
        <authorList>
            <person name="Mesny F."/>
            <person name="Miyauchi S."/>
            <person name="Thiergart T."/>
            <person name="Pickel B."/>
            <person name="Atanasova L."/>
            <person name="Karlsson M."/>
            <person name="Huettel B."/>
            <person name="Barry K.W."/>
            <person name="Haridas S."/>
            <person name="Chen C."/>
            <person name="Bauer D."/>
            <person name="Andreopoulos W."/>
            <person name="Pangilinan J."/>
            <person name="LaButti K."/>
            <person name="Riley R."/>
            <person name="Lipzen A."/>
            <person name="Clum A."/>
            <person name="Drula E."/>
            <person name="Henrissat B."/>
            <person name="Kohler A."/>
            <person name="Grigoriev I.V."/>
            <person name="Martin F.M."/>
            <person name="Hacquard S."/>
        </authorList>
    </citation>
    <scope>NUCLEOTIDE SEQUENCE</scope>
    <source>
        <strain evidence="11">MPI-SDFR-AT-0117</strain>
    </source>
</reference>
<keyword evidence="6" id="KW-0804">Transcription</keyword>
<feature type="compositionally biased region" description="Polar residues" evidence="9">
    <location>
        <begin position="86"/>
        <end position="99"/>
    </location>
</feature>
<dbReference type="PANTHER" id="PTHR40621:SF11">
    <property type="entry name" value="TRANSCRIPTION FACTOR KAPC-RELATED"/>
    <property type="match status" value="1"/>
</dbReference>
<keyword evidence="7" id="KW-0539">Nucleus</keyword>
<evidence type="ECO:0000313" key="11">
    <source>
        <dbReference type="EMBL" id="KAH6697624.1"/>
    </source>
</evidence>
<name>A0A9P9AIQ5_9PEZI</name>
<comment type="similarity">
    <text evidence="3">Belongs to the bZIP family.</text>
</comment>
<evidence type="ECO:0000256" key="1">
    <source>
        <dbReference type="ARBA" id="ARBA00004049"/>
    </source>
</evidence>
<keyword evidence="5" id="KW-0238">DNA-binding</keyword>
<dbReference type="InterPro" id="IPR050936">
    <property type="entry name" value="AP-1-like"/>
</dbReference>
<organism evidence="11 12">
    <name type="scientific">Plectosphaerella plurivora</name>
    <dbReference type="NCBI Taxonomy" id="936078"/>
    <lineage>
        <taxon>Eukaryota</taxon>
        <taxon>Fungi</taxon>
        <taxon>Dikarya</taxon>
        <taxon>Ascomycota</taxon>
        <taxon>Pezizomycotina</taxon>
        <taxon>Sordariomycetes</taxon>
        <taxon>Hypocreomycetidae</taxon>
        <taxon>Glomerellales</taxon>
        <taxon>Plectosphaerellaceae</taxon>
        <taxon>Plectosphaerella</taxon>
    </lineage>
</organism>
<evidence type="ECO:0000256" key="6">
    <source>
        <dbReference type="ARBA" id="ARBA00023163"/>
    </source>
</evidence>
<evidence type="ECO:0000259" key="10">
    <source>
        <dbReference type="PROSITE" id="PS00036"/>
    </source>
</evidence>
<gene>
    <name evidence="11" type="ORF">F5X68DRAFT_272501</name>
</gene>
<accession>A0A9P9AIQ5</accession>
<evidence type="ECO:0000256" key="2">
    <source>
        <dbReference type="ARBA" id="ARBA00004123"/>
    </source>
</evidence>
<proteinExistence type="inferred from homology"/>
<evidence type="ECO:0000313" key="12">
    <source>
        <dbReference type="Proteomes" id="UP000770015"/>
    </source>
</evidence>
<evidence type="ECO:0000256" key="9">
    <source>
        <dbReference type="SAM" id="MobiDB-lite"/>
    </source>
</evidence>
<comment type="subcellular location">
    <subcellularLocation>
        <location evidence="2">Nucleus</location>
    </subcellularLocation>
</comment>
<dbReference type="InterPro" id="IPR046347">
    <property type="entry name" value="bZIP_sf"/>
</dbReference>
<feature type="compositionally biased region" description="Basic residues" evidence="9">
    <location>
        <begin position="33"/>
        <end position="46"/>
    </location>
</feature>
<dbReference type="GO" id="GO:0000976">
    <property type="term" value="F:transcription cis-regulatory region binding"/>
    <property type="evidence" value="ECO:0007669"/>
    <property type="project" value="InterPro"/>
</dbReference>
<keyword evidence="12" id="KW-1185">Reference proteome</keyword>
<sequence length="260" mass="28745">MEDIDVLLEFDSRYGFDEAGPRNSHHQSQNQHQHPHQQQHQQHQHHNSSSSRYASSTLINHMPNTFEMSMVTDFHPAAATAAIYPSPTSSERGTTASPQPTTPDLGGQNWMATDEGSGESPSPTEGDMAEGTEAGVKAPAKRKRENRYKNAPPAVLSRRRAQNRASQRAYRERKDQRIKDLEVLLAEQKQKNDNLGQAYTALHAEYARLRSGPQLQTRPAPGPPVMQGPGGMPLYDVNGLGYGATDAMFMYQSMTGDFAS</sequence>
<protein>
    <recommendedName>
        <fullName evidence="8">Putative transcription factor kapC</fullName>
    </recommendedName>
</protein>
<dbReference type="Gene3D" id="1.20.5.170">
    <property type="match status" value="1"/>
</dbReference>
<dbReference type="AlphaFoldDB" id="A0A9P9AIQ5"/>
<dbReference type="Proteomes" id="UP000770015">
    <property type="component" value="Unassembled WGS sequence"/>
</dbReference>
<evidence type="ECO:0000256" key="7">
    <source>
        <dbReference type="ARBA" id="ARBA00023242"/>
    </source>
</evidence>
<evidence type="ECO:0000256" key="4">
    <source>
        <dbReference type="ARBA" id="ARBA00023015"/>
    </source>
</evidence>
<dbReference type="EMBL" id="JAGSXJ010000001">
    <property type="protein sequence ID" value="KAH6697624.1"/>
    <property type="molecule type" value="Genomic_DNA"/>
</dbReference>
<dbReference type="PROSITE" id="PS00036">
    <property type="entry name" value="BZIP_BASIC"/>
    <property type="match status" value="1"/>
</dbReference>
<feature type="region of interest" description="Disordered" evidence="9">
    <location>
        <begin position="15"/>
        <end position="53"/>
    </location>
</feature>
<dbReference type="GO" id="GO:0090575">
    <property type="term" value="C:RNA polymerase II transcription regulator complex"/>
    <property type="evidence" value="ECO:0007669"/>
    <property type="project" value="TreeGrafter"/>
</dbReference>
<evidence type="ECO:0000256" key="3">
    <source>
        <dbReference type="ARBA" id="ARBA00007163"/>
    </source>
</evidence>
<evidence type="ECO:0000256" key="5">
    <source>
        <dbReference type="ARBA" id="ARBA00023125"/>
    </source>
</evidence>
<comment type="caution">
    <text evidence="11">The sequence shown here is derived from an EMBL/GenBank/DDBJ whole genome shotgun (WGS) entry which is preliminary data.</text>
</comment>
<dbReference type="Pfam" id="PF00170">
    <property type="entry name" value="bZIP_1"/>
    <property type="match status" value="1"/>
</dbReference>
<dbReference type="SMART" id="SM00338">
    <property type="entry name" value="BRLZ"/>
    <property type="match status" value="1"/>
</dbReference>
<feature type="region of interest" description="Disordered" evidence="9">
    <location>
        <begin position="85"/>
        <end position="174"/>
    </location>
</feature>
<dbReference type="CDD" id="cd14688">
    <property type="entry name" value="bZIP_YAP"/>
    <property type="match status" value="1"/>
</dbReference>
<dbReference type="InterPro" id="IPR004827">
    <property type="entry name" value="bZIP"/>
</dbReference>
<dbReference type="SUPFAM" id="SSF57959">
    <property type="entry name" value="Leucine zipper domain"/>
    <property type="match status" value="1"/>
</dbReference>